<feature type="compositionally biased region" description="Polar residues" evidence="1">
    <location>
        <begin position="70"/>
        <end position="91"/>
    </location>
</feature>
<reference evidence="2 3" key="1">
    <citation type="journal article" date="2017" name="Genome Biol. Evol.">
        <title>Phytophthora megakarya and P. palmivora, closely related causal agents of cacao black pod rot, underwent increases in genome sizes and gene numbers by different mechanisms.</title>
        <authorList>
            <person name="Ali S.S."/>
            <person name="Shao J."/>
            <person name="Lary D.J."/>
            <person name="Kronmiller B."/>
            <person name="Shen D."/>
            <person name="Strem M.D."/>
            <person name="Amoako-Attah I."/>
            <person name="Akrofi A.Y."/>
            <person name="Begoude B.A."/>
            <person name="Ten Hoopen G.M."/>
            <person name="Coulibaly K."/>
            <person name="Kebe B.I."/>
            <person name="Melnick R.L."/>
            <person name="Guiltinan M.J."/>
            <person name="Tyler B.M."/>
            <person name="Meinhardt L.W."/>
            <person name="Bailey B.A."/>
        </authorList>
    </citation>
    <scope>NUCLEOTIDE SEQUENCE [LARGE SCALE GENOMIC DNA]</scope>
    <source>
        <strain evidence="3">sbr112.9</strain>
    </source>
</reference>
<evidence type="ECO:0000313" key="2">
    <source>
        <dbReference type="EMBL" id="POM73565.1"/>
    </source>
</evidence>
<gene>
    <name evidence="2" type="ORF">PHPALM_9572</name>
</gene>
<dbReference type="EMBL" id="NCKW01005084">
    <property type="protein sequence ID" value="POM73565.1"/>
    <property type="molecule type" value="Genomic_DNA"/>
</dbReference>
<dbReference type="OrthoDB" id="8062037at2759"/>
<protein>
    <submittedName>
        <fullName evidence="2">Uncharacterized protein</fullName>
    </submittedName>
</protein>
<keyword evidence="3" id="KW-1185">Reference proteome</keyword>
<dbReference type="AlphaFoldDB" id="A0A2P4Y6Y0"/>
<evidence type="ECO:0000256" key="1">
    <source>
        <dbReference type="SAM" id="MobiDB-lite"/>
    </source>
</evidence>
<dbReference type="Proteomes" id="UP000237271">
    <property type="component" value="Unassembled WGS sequence"/>
</dbReference>
<name>A0A2P4Y6Y0_9STRA</name>
<organism evidence="2 3">
    <name type="scientific">Phytophthora palmivora</name>
    <dbReference type="NCBI Taxonomy" id="4796"/>
    <lineage>
        <taxon>Eukaryota</taxon>
        <taxon>Sar</taxon>
        <taxon>Stramenopiles</taxon>
        <taxon>Oomycota</taxon>
        <taxon>Peronosporomycetes</taxon>
        <taxon>Peronosporales</taxon>
        <taxon>Peronosporaceae</taxon>
        <taxon>Phytophthora</taxon>
    </lineage>
</organism>
<feature type="region of interest" description="Disordered" evidence="1">
    <location>
        <begin position="68"/>
        <end position="91"/>
    </location>
</feature>
<comment type="caution">
    <text evidence="2">The sequence shown here is derived from an EMBL/GenBank/DDBJ whole genome shotgun (WGS) entry which is preliminary data.</text>
</comment>
<feature type="region of interest" description="Disordered" evidence="1">
    <location>
        <begin position="23"/>
        <end position="53"/>
    </location>
</feature>
<sequence length="91" mass="9653">MGYANVLQHQQQQMIPSLSAYEATAHEQRSGFTPAGYPRAGDASGTGQAAPWDDLLENMPSVANAGIHAASTSQAQGGDSSMQNWSNMHMM</sequence>
<proteinExistence type="predicted"/>
<evidence type="ECO:0000313" key="3">
    <source>
        <dbReference type="Proteomes" id="UP000237271"/>
    </source>
</evidence>
<accession>A0A2P4Y6Y0</accession>